<dbReference type="PROSITE" id="PS50048">
    <property type="entry name" value="ZN2_CY6_FUNGAL_2"/>
    <property type="match status" value="1"/>
</dbReference>
<evidence type="ECO:0000259" key="2">
    <source>
        <dbReference type="PROSITE" id="PS50048"/>
    </source>
</evidence>
<evidence type="ECO:0000313" key="3">
    <source>
        <dbReference type="EMBL" id="SPJ78677.1"/>
    </source>
</evidence>
<dbReference type="SUPFAM" id="SSF57701">
    <property type="entry name" value="Zn2/Cys6 DNA-binding domain"/>
    <property type="match status" value="1"/>
</dbReference>
<sequence>MVGVPGKSKACSNCRERRLKCDLEKPYCARCTRNGRACGGYQRPRIFIHRFQKPSSPGQARPSPDVPSTHRWTFYVPPLSDSPPLHRSPDSAVHEQRQFIACFINGFCPVLDTCLKECERLHHYWVYVLPHIHGTIDLLDRSILTLSAAFLGRNSNDVGLRKRSMVMYGNAIRDLGKVMSAPDFYPSDMVLATIQCLGMSEMYSPPPQVVMDHGWVSHMKGGAELLKIRGTSILDTKLGRDLFIRFRGVSLWAEFVFEAPILLKGQTKAQRKPFAFADPSLRSISSVASRDSHYGMLFHLLLDIPALLHDVNLLSVLRNDAVNRRDKAQDIFLKAVIIAENLRTWLDGFMTQYPVPYTWSSTPSEAIYAVDAFLLRFDFPNLLAAQTWIHYWAAMVMLMRCIMVCQTNSNASLDSASSFIYNYRRLAYSPNLDGDVAISDPSAVTLYLADNICRSAAYSNDDDKGMSGPIMLLFPLWIAKDTYANDDSGLSRLKELYCVGVLKVLASRGIQISGGLINHPTKDEGQAY</sequence>
<accession>A0AAE8MAL3</accession>
<proteinExistence type="predicted"/>
<dbReference type="PANTHER" id="PTHR38111">
    <property type="entry name" value="ZN(2)-C6 FUNGAL-TYPE DOMAIN-CONTAINING PROTEIN-RELATED"/>
    <property type="match status" value="1"/>
</dbReference>
<dbReference type="PROSITE" id="PS00463">
    <property type="entry name" value="ZN2_CY6_FUNGAL_1"/>
    <property type="match status" value="1"/>
</dbReference>
<feature type="domain" description="Zn(2)-C6 fungal-type" evidence="2">
    <location>
        <begin position="10"/>
        <end position="38"/>
    </location>
</feature>
<comment type="caution">
    <text evidence="3">The sequence shown here is derived from an EMBL/GenBank/DDBJ whole genome shotgun (WGS) entry which is preliminary data.</text>
</comment>
<dbReference type="GO" id="GO:0008270">
    <property type="term" value="F:zinc ion binding"/>
    <property type="evidence" value="ECO:0007669"/>
    <property type="project" value="InterPro"/>
</dbReference>
<dbReference type="InterPro" id="IPR036864">
    <property type="entry name" value="Zn2-C6_fun-type_DNA-bd_sf"/>
</dbReference>
<dbReference type="SMART" id="SM00066">
    <property type="entry name" value="GAL4"/>
    <property type="match status" value="1"/>
</dbReference>
<dbReference type="Gene3D" id="4.10.240.10">
    <property type="entry name" value="Zn(2)-C6 fungal-type DNA-binding domain"/>
    <property type="match status" value="1"/>
</dbReference>
<organism evidence="3 4">
    <name type="scientific">Fusarium torulosum</name>
    <dbReference type="NCBI Taxonomy" id="33205"/>
    <lineage>
        <taxon>Eukaryota</taxon>
        <taxon>Fungi</taxon>
        <taxon>Dikarya</taxon>
        <taxon>Ascomycota</taxon>
        <taxon>Pezizomycotina</taxon>
        <taxon>Sordariomycetes</taxon>
        <taxon>Hypocreomycetidae</taxon>
        <taxon>Hypocreales</taxon>
        <taxon>Nectriaceae</taxon>
        <taxon>Fusarium</taxon>
    </lineage>
</organism>
<dbReference type="CDD" id="cd00067">
    <property type="entry name" value="GAL4"/>
    <property type="match status" value="1"/>
</dbReference>
<dbReference type="EMBL" id="ONZP01000235">
    <property type="protein sequence ID" value="SPJ78677.1"/>
    <property type="molecule type" value="Genomic_DNA"/>
</dbReference>
<evidence type="ECO:0000256" key="1">
    <source>
        <dbReference type="ARBA" id="ARBA00023242"/>
    </source>
</evidence>
<dbReference type="GO" id="GO:0000981">
    <property type="term" value="F:DNA-binding transcription factor activity, RNA polymerase II-specific"/>
    <property type="evidence" value="ECO:0007669"/>
    <property type="project" value="InterPro"/>
</dbReference>
<dbReference type="Pfam" id="PF00172">
    <property type="entry name" value="Zn_clus"/>
    <property type="match status" value="1"/>
</dbReference>
<dbReference type="AlphaFoldDB" id="A0AAE8MAL3"/>
<reference evidence="3" key="1">
    <citation type="submission" date="2018-03" db="EMBL/GenBank/DDBJ databases">
        <authorList>
            <person name="Guldener U."/>
        </authorList>
    </citation>
    <scope>NUCLEOTIDE SEQUENCE</scope>
</reference>
<evidence type="ECO:0000313" key="4">
    <source>
        <dbReference type="Proteomes" id="UP001187734"/>
    </source>
</evidence>
<dbReference type="InterPro" id="IPR001138">
    <property type="entry name" value="Zn2Cys6_DnaBD"/>
</dbReference>
<gene>
    <name evidence="3" type="ORF">FTOL_07067</name>
</gene>
<dbReference type="Proteomes" id="UP001187734">
    <property type="component" value="Unassembled WGS sequence"/>
</dbReference>
<protein>
    <recommendedName>
        <fullName evidence="2">Zn(2)-C6 fungal-type domain-containing protein</fullName>
    </recommendedName>
</protein>
<dbReference type="InterPro" id="IPR053178">
    <property type="entry name" value="Osmoadaptation_assoc"/>
</dbReference>
<keyword evidence="1" id="KW-0539">Nucleus</keyword>
<keyword evidence="4" id="KW-1185">Reference proteome</keyword>
<name>A0AAE8MAL3_9HYPO</name>